<reference evidence="15" key="3">
    <citation type="submission" date="2025-09" db="UniProtKB">
        <authorList>
            <consortium name="Ensembl"/>
        </authorList>
    </citation>
    <scope>IDENTIFICATION</scope>
</reference>
<evidence type="ECO:0000256" key="3">
    <source>
        <dbReference type="ARBA" id="ARBA00010684"/>
    </source>
</evidence>
<organism evidence="15 16">
    <name type="scientific">Sparus aurata</name>
    <name type="common">Gilthead sea bream</name>
    <dbReference type="NCBI Taxonomy" id="8175"/>
    <lineage>
        <taxon>Eukaryota</taxon>
        <taxon>Metazoa</taxon>
        <taxon>Chordata</taxon>
        <taxon>Craniata</taxon>
        <taxon>Vertebrata</taxon>
        <taxon>Euteleostomi</taxon>
        <taxon>Actinopterygii</taxon>
        <taxon>Neopterygii</taxon>
        <taxon>Teleostei</taxon>
        <taxon>Neoteleostei</taxon>
        <taxon>Acanthomorphata</taxon>
        <taxon>Eupercaria</taxon>
        <taxon>Spariformes</taxon>
        <taxon>Sparidae</taxon>
        <taxon>Sparus</taxon>
    </lineage>
</organism>
<dbReference type="InterPro" id="IPR026762">
    <property type="entry name" value="Ska2"/>
</dbReference>
<dbReference type="PANTHER" id="PTHR32017:SF3">
    <property type="entry name" value="SPINDLE AND KINETOCHORE-ASSOCIATED PROTEIN 2"/>
    <property type="match status" value="1"/>
</dbReference>
<name>A0A671TPW1_SPAAU</name>
<reference evidence="15" key="1">
    <citation type="submission" date="2021-04" db="EMBL/GenBank/DDBJ databases">
        <authorList>
            <consortium name="Wellcome Sanger Institute Data Sharing"/>
        </authorList>
    </citation>
    <scope>NUCLEOTIDE SEQUENCE [LARGE SCALE GENOMIC DNA]</scope>
</reference>
<protein>
    <recommendedName>
        <fullName evidence="13">Protein FAM33A</fullName>
    </recommendedName>
</protein>
<sequence>IEKSLEKRCAFQKSEADLEYIEKRLKLEFIHHTAENGCPAENPALMLENLKAIKAKHAALCSQVRDISAAQKESMDSIRNNLSGVMKLIQHFQQTTDVEVPSQTQHSLFNHNLIYSKMEKKEQPFNQCCRY</sequence>
<evidence type="ECO:0000259" key="14">
    <source>
        <dbReference type="Pfam" id="PF16740"/>
    </source>
</evidence>
<evidence type="ECO:0000256" key="4">
    <source>
        <dbReference type="ARBA" id="ARBA00022454"/>
    </source>
</evidence>
<dbReference type="InParanoid" id="A0A671TPW1"/>
<evidence type="ECO:0000313" key="15">
    <source>
        <dbReference type="Ensembl" id="ENSSAUP00010004073.1"/>
    </source>
</evidence>
<proteinExistence type="inferred from homology"/>
<dbReference type="GeneTree" id="ENSGT00390000009588"/>
<keyword evidence="9" id="KW-0995">Kinetochore</keyword>
<dbReference type="GO" id="GO:0000940">
    <property type="term" value="C:outer kinetochore"/>
    <property type="evidence" value="ECO:0007669"/>
    <property type="project" value="InterPro"/>
</dbReference>
<dbReference type="Proteomes" id="UP000472265">
    <property type="component" value="Chromosome 13"/>
</dbReference>
<evidence type="ECO:0000256" key="10">
    <source>
        <dbReference type="ARBA" id="ARBA00023212"/>
    </source>
</evidence>
<evidence type="ECO:0000256" key="12">
    <source>
        <dbReference type="ARBA" id="ARBA00023328"/>
    </source>
</evidence>
<keyword evidence="5" id="KW-0963">Cytoplasm</keyword>
<keyword evidence="12" id="KW-0137">Centromere</keyword>
<evidence type="ECO:0000313" key="16">
    <source>
        <dbReference type="Proteomes" id="UP000472265"/>
    </source>
</evidence>
<evidence type="ECO:0000256" key="7">
    <source>
        <dbReference type="ARBA" id="ARBA00022701"/>
    </source>
</evidence>
<evidence type="ECO:0000256" key="11">
    <source>
        <dbReference type="ARBA" id="ARBA00023306"/>
    </source>
</evidence>
<dbReference type="GO" id="GO:0008017">
    <property type="term" value="F:microtubule binding"/>
    <property type="evidence" value="ECO:0007669"/>
    <property type="project" value="InterPro"/>
</dbReference>
<dbReference type="GO" id="GO:0007059">
    <property type="term" value="P:chromosome segregation"/>
    <property type="evidence" value="ECO:0007669"/>
    <property type="project" value="InterPro"/>
</dbReference>
<evidence type="ECO:0000256" key="5">
    <source>
        <dbReference type="ARBA" id="ARBA00022490"/>
    </source>
</evidence>
<evidence type="ECO:0000256" key="2">
    <source>
        <dbReference type="ARBA" id="ARBA00004629"/>
    </source>
</evidence>
<reference evidence="15" key="2">
    <citation type="submission" date="2025-08" db="UniProtKB">
        <authorList>
            <consortium name="Ensembl"/>
        </authorList>
    </citation>
    <scope>IDENTIFICATION</scope>
</reference>
<dbReference type="AlphaFoldDB" id="A0A671TPW1"/>
<dbReference type="Pfam" id="PF16740">
    <property type="entry name" value="SKA2"/>
    <property type="match status" value="1"/>
</dbReference>
<evidence type="ECO:0000256" key="8">
    <source>
        <dbReference type="ARBA" id="ARBA00022776"/>
    </source>
</evidence>
<dbReference type="GO" id="GO:0005876">
    <property type="term" value="C:spindle microtubule"/>
    <property type="evidence" value="ECO:0007669"/>
    <property type="project" value="InterPro"/>
</dbReference>
<dbReference type="GO" id="GO:0000278">
    <property type="term" value="P:mitotic cell cycle"/>
    <property type="evidence" value="ECO:0007669"/>
    <property type="project" value="TreeGrafter"/>
</dbReference>
<keyword evidence="4" id="KW-0158">Chromosome</keyword>
<evidence type="ECO:0000256" key="13">
    <source>
        <dbReference type="ARBA" id="ARBA00029651"/>
    </source>
</evidence>
<comment type="similarity">
    <text evidence="3">Belongs to the SKA2 family.</text>
</comment>
<keyword evidence="6" id="KW-0132">Cell division</keyword>
<dbReference type="GO" id="GO:0051301">
    <property type="term" value="P:cell division"/>
    <property type="evidence" value="ECO:0007669"/>
    <property type="project" value="UniProtKB-KW"/>
</dbReference>
<keyword evidence="7" id="KW-0493">Microtubule</keyword>
<dbReference type="Gene3D" id="6.10.250.1380">
    <property type="match status" value="1"/>
</dbReference>
<comment type="subcellular location">
    <subcellularLocation>
        <location evidence="2">Chromosome</location>
        <location evidence="2">Centromere</location>
        <location evidence="2">Kinetochore</location>
    </subcellularLocation>
    <subcellularLocation>
        <location evidence="1">Cytoplasm</location>
        <location evidence="1">Cytoskeleton</location>
        <location evidence="1">Spindle</location>
    </subcellularLocation>
</comment>
<evidence type="ECO:0000256" key="1">
    <source>
        <dbReference type="ARBA" id="ARBA00004186"/>
    </source>
</evidence>
<evidence type="ECO:0000256" key="6">
    <source>
        <dbReference type="ARBA" id="ARBA00022618"/>
    </source>
</evidence>
<feature type="domain" description="Ska2 N-terminal" evidence="14">
    <location>
        <begin position="10"/>
        <end position="105"/>
    </location>
</feature>
<keyword evidence="10" id="KW-0206">Cytoskeleton</keyword>
<keyword evidence="16" id="KW-1185">Reference proteome</keyword>
<accession>A0A671TPW1</accession>
<dbReference type="InterPro" id="IPR042091">
    <property type="entry name" value="Ska2_N"/>
</dbReference>
<keyword evidence="11" id="KW-0131">Cell cycle</keyword>
<dbReference type="Ensembl" id="ENSSAUT00010004396.1">
    <property type="protein sequence ID" value="ENSSAUP00010004073.1"/>
    <property type="gene ID" value="ENSSAUG00010002113.1"/>
</dbReference>
<keyword evidence="8" id="KW-0498">Mitosis</keyword>
<evidence type="ECO:0000256" key="9">
    <source>
        <dbReference type="ARBA" id="ARBA00022838"/>
    </source>
</evidence>
<dbReference type="PANTHER" id="PTHR32017">
    <property type="entry name" value="SPINDLE AND KINETOCHORE-ASSOCIATED PROTEIN 2"/>
    <property type="match status" value="1"/>
</dbReference>